<dbReference type="Proteomes" id="UP000605259">
    <property type="component" value="Unassembled WGS sequence"/>
</dbReference>
<feature type="compositionally biased region" description="Polar residues" evidence="1">
    <location>
        <begin position="30"/>
        <end position="49"/>
    </location>
</feature>
<dbReference type="RefSeq" id="WP_188389830.1">
    <property type="nucleotide sequence ID" value="NZ_BMFK01000005.1"/>
</dbReference>
<reference evidence="2" key="1">
    <citation type="journal article" date="2014" name="Int. J. Syst. Evol. Microbiol.">
        <title>Complete genome sequence of Corynebacterium casei LMG S-19264T (=DSM 44701T), isolated from a smear-ripened cheese.</title>
        <authorList>
            <consortium name="US DOE Joint Genome Institute (JGI-PGF)"/>
            <person name="Walter F."/>
            <person name="Albersmeier A."/>
            <person name="Kalinowski J."/>
            <person name="Ruckert C."/>
        </authorList>
    </citation>
    <scope>NUCLEOTIDE SEQUENCE</scope>
    <source>
        <strain evidence="2">CGMCC 1.12698</strain>
    </source>
</reference>
<comment type="caution">
    <text evidence="2">The sequence shown here is derived from an EMBL/GenBank/DDBJ whole genome shotgun (WGS) entry which is preliminary data.</text>
</comment>
<evidence type="ECO:0000313" key="3">
    <source>
        <dbReference type="Proteomes" id="UP000605259"/>
    </source>
</evidence>
<keyword evidence="3" id="KW-1185">Reference proteome</keyword>
<evidence type="ECO:0000313" key="2">
    <source>
        <dbReference type="EMBL" id="GGE82751.1"/>
    </source>
</evidence>
<name>A0A917AYV8_9BACI</name>
<accession>A0A917AYV8</accession>
<proteinExistence type="predicted"/>
<sequence length="58" mass="6596">MSNEQKKMSLQEAMMQKLASKKQAQDMGKGNNSFSTETKSMKSQQTKKANNQRRRTGV</sequence>
<reference evidence="2" key="2">
    <citation type="submission" date="2020-09" db="EMBL/GenBank/DDBJ databases">
        <authorList>
            <person name="Sun Q."/>
            <person name="Zhou Y."/>
        </authorList>
    </citation>
    <scope>NUCLEOTIDE SEQUENCE</scope>
    <source>
        <strain evidence="2">CGMCC 1.12698</strain>
    </source>
</reference>
<dbReference type="EMBL" id="BMFK01000005">
    <property type="protein sequence ID" value="GGE82751.1"/>
    <property type="molecule type" value="Genomic_DNA"/>
</dbReference>
<organism evidence="2 3">
    <name type="scientific">Priestia taiwanensis</name>
    <dbReference type="NCBI Taxonomy" id="1347902"/>
    <lineage>
        <taxon>Bacteria</taxon>
        <taxon>Bacillati</taxon>
        <taxon>Bacillota</taxon>
        <taxon>Bacilli</taxon>
        <taxon>Bacillales</taxon>
        <taxon>Bacillaceae</taxon>
        <taxon>Priestia</taxon>
    </lineage>
</organism>
<gene>
    <name evidence="2" type="ORF">GCM10007140_35400</name>
</gene>
<feature type="region of interest" description="Disordered" evidence="1">
    <location>
        <begin position="1"/>
        <end position="58"/>
    </location>
</feature>
<protein>
    <submittedName>
        <fullName evidence="2">Uncharacterized protein</fullName>
    </submittedName>
</protein>
<evidence type="ECO:0000256" key="1">
    <source>
        <dbReference type="SAM" id="MobiDB-lite"/>
    </source>
</evidence>
<dbReference type="AlphaFoldDB" id="A0A917AYV8"/>